<dbReference type="EMBL" id="PYAU01000001">
    <property type="protein sequence ID" value="PSL37115.1"/>
    <property type="molecule type" value="Genomic_DNA"/>
</dbReference>
<reference evidence="3 5" key="2">
    <citation type="submission" date="2018-12" db="EMBL/GenBank/DDBJ databases">
        <authorList>
            <person name="hu s."/>
            <person name="Xu Y."/>
            <person name="Xu B."/>
            <person name="Li F."/>
        </authorList>
    </citation>
    <scope>NUCLEOTIDE SEQUENCE [LARGE SCALE GENOMIC DNA]</scope>
    <source>
        <strain evidence="3 5">KSW2-17</strain>
    </source>
</reference>
<dbReference type="Pfam" id="PF12277">
    <property type="entry name" value="DUF3618"/>
    <property type="match status" value="1"/>
</dbReference>
<evidence type="ECO:0000313" key="3">
    <source>
        <dbReference type="EMBL" id="RUQ81982.1"/>
    </source>
</evidence>
<keyword evidence="5" id="KW-1185">Reference proteome</keyword>
<comment type="caution">
    <text evidence="2">The sequence shown here is derived from an EMBL/GenBank/DDBJ whole genome shotgun (WGS) entry which is preliminary data.</text>
</comment>
<protein>
    <submittedName>
        <fullName evidence="3">DUF3618 domain-containing protein</fullName>
    </submittedName>
    <submittedName>
        <fullName evidence="2">Uncharacterized protein DUF3618</fullName>
    </submittedName>
</protein>
<dbReference type="EMBL" id="RZGY01000004">
    <property type="protein sequence ID" value="RUQ81982.1"/>
    <property type="molecule type" value="Genomic_DNA"/>
</dbReference>
<accession>A0A2P8GT40</accession>
<keyword evidence="1" id="KW-0472">Membrane</keyword>
<dbReference type="Proteomes" id="UP000241203">
    <property type="component" value="Unassembled WGS sequence"/>
</dbReference>
<keyword evidence="1" id="KW-1133">Transmembrane helix</keyword>
<proteinExistence type="predicted"/>
<dbReference type="AlphaFoldDB" id="A0A2P8GT40"/>
<evidence type="ECO:0000256" key="1">
    <source>
        <dbReference type="SAM" id="Phobius"/>
    </source>
</evidence>
<feature type="transmembrane region" description="Helical" evidence="1">
    <location>
        <begin position="47"/>
        <end position="68"/>
    </location>
</feature>
<sequence>MPDADDVESVRDEFAETLDAIEKKIDPRHRARDVIERVRSRAIEQPIPVAAIAVAGLAVLALGATVAYRIARR</sequence>
<name>A0A2P8GT40_9MICO</name>
<evidence type="ECO:0000313" key="5">
    <source>
        <dbReference type="Proteomes" id="UP000268291"/>
    </source>
</evidence>
<evidence type="ECO:0000313" key="2">
    <source>
        <dbReference type="EMBL" id="PSL37115.1"/>
    </source>
</evidence>
<dbReference type="InterPro" id="IPR022062">
    <property type="entry name" value="DUF3618"/>
</dbReference>
<organism evidence="2 4">
    <name type="scientific">Labedella gwakjiensis</name>
    <dbReference type="NCBI Taxonomy" id="390269"/>
    <lineage>
        <taxon>Bacteria</taxon>
        <taxon>Bacillati</taxon>
        <taxon>Actinomycetota</taxon>
        <taxon>Actinomycetes</taxon>
        <taxon>Micrococcales</taxon>
        <taxon>Microbacteriaceae</taxon>
        <taxon>Labedella</taxon>
    </lineage>
</organism>
<dbReference type="RefSeq" id="WP_106562301.1">
    <property type="nucleotide sequence ID" value="NZ_PYAU01000001.1"/>
</dbReference>
<evidence type="ECO:0000313" key="4">
    <source>
        <dbReference type="Proteomes" id="UP000241203"/>
    </source>
</evidence>
<reference evidence="2 4" key="1">
    <citation type="submission" date="2018-03" db="EMBL/GenBank/DDBJ databases">
        <title>Genomic Encyclopedia of Archaeal and Bacterial Type Strains, Phase II (KMG-II): from individual species to whole genera.</title>
        <authorList>
            <person name="Goeker M."/>
        </authorList>
    </citation>
    <scope>NUCLEOTIDE SEQUENCE [LARGE SCALE GENOMIC DNA]</scope>
    <source>
        <strain evidence="2 4">DSM 21548</strain>
    </source>
</reference>
<dbReference type="OrthoDB" id="5126074at2"/>
<keyword evidence="1" id="KW-0812">Transmembrane</keyword>
<gene>
    <name evidence="2" type="ORF">CLV49_0721</name>
    <name evidence="3" type="ORF">ELQ93_16990</name>
</gene>
<dbReference type="Proteomes" id="UP000268291">
    <property type="component" value="Unassembled WGS sequence"/>
</dbReference>